<dbReference type="PROSITE" id="PS51257">
    <property type="entry name" value="PROKAR_LIPOPROTEIN"/>
    <property type="match status" value="1"/>
</dbReference>
<evidence type="ECO:0000313" key="2">
    <source>
        <dbReference type="EMBL" id="KAK5707528.1"/>
    </source>
</evidence>
<reference evidence="2" key="1">
    <citation type="submission" date="2023-08" db="EMBL/GenBank/DDBJ databases">
        <title>Black Yeasts Isolated from many extreme environments.</title>
        <authorList>
            <person name="Coleine C."/>
            <person name="Stajich J.E."/>
            <person name="Selbmann L."/>
        </authorList>
    </citation>
    <scope>NUCLEOTIDE SEQUENCE</scope>
    <source>
        <strain evidence="2">CCFEE 5810</strain>
    </source>
</reference>
<evidence type="ECO:0000256" key="1">
    <source>
        <dbReference type="SAM" id="SignalP"/>
    </source>
</evidence>
<evidence type="ECO:0000313" key="3">
    <source>
        <dbReference type="Proteomes" id="UP001310594"/>
    </source>
</evidence>
<feature type="signal peptide" evidence="1">
    <location>
        <begin position="1"/>
        <end position="22"/>
    </location>
</feature>
<gene>
    <name evidence="2" type="ORF">LTR97_000065</name>
</gene>
<feature type="chain" id="PRO_5043046277" evidence="1">
    <location>
        <begin position="23"/>
        <end position="329"/>
    </location>
</feature>
<name>A0AAN7WCD1_9PEZI</name>
<accession>A0AAN7WCD1</accession>
<comment type="caution">
    <text evidence="2">The sequence shown here is derived from an EMBL/GenBank/DDBJ whole genome shotgun (WGS) entry which is preliminary data.</text>
</comment>
<dbReference type="AlphaFoldDB" id="A0AAN7WCD1"/>
<protein>
    <submittedName>
        <fullName evidence="2">Uncharacterized protein</fullName>
    </submittedName>
</protein>
<dbReference type="Proteomes" id="UP001310594">
    <property type="component" value="Unassembled WGS sequence"/>
</dbReference>
<dbReference type="EMBL" id="JAVRQU010000001">
    <property type="protein sequence ID" value="KAK5707528.1"/>
    <property type="molecule type" value="Genomic_DNA"/>
</dbReference>
<organism evidence="2 3">
    <name type="scientific">Elasticomyces elasticus</name>
    <dbReference type="NCBI Taxonomy" id="574655"/>
    <lineage>
        <taxon>Eukaryota</taxon>
        <taxon>Fungi</taxon>
        <taxon>Dikarya</taxon>
        <taxon>Ascomycota</taxon>
        <taxon>Pezizomycotina</taxon>
        <taxon>Dothideomycetes</taxon>
        <taxon>Dothideomycetidae</taxon>
        <taxon>Mycosphaerellales</taxon>
        <taxon>Teratosphaeriaceae</taxon>
        <taxon>Elasticomyces</taxon>
    </lineage>
</organism>
<proteinExistence type="predicted"/>
<keyword evidence="1" id="KW-0732">Signal</keyword>
<sequence>MRFMNLIYFAVTALLTLSTCAASLSSSCSPSLTTAIPNTTGSVLDTTSCDCPASEIAKPVNIAALLPKISIFEDYDRLVSRVAQVSEFARTADDIHHRYFVLGSVTKGLPIALNGQTYHLIQRIGTELLKLSSLQNLEVLTKSAPGPLPSLQAHYAQGVINKYETDGVLDADRTLVFHAAELWSLTHASKATWDAWRSRWNFGSAFPNLQKDIALALQTDSMSSLQVPRIRALLEEHLELQEHISRRYLGPYGLSEAMANRANNVLTVIRCGYAHEPGPVLQLMREMVARGGEQPVSKTAEAAAGQTPDRAWYESMSERLQRVKGFMGW</sequence>